<evidence type="ECO:0000313" key="2">
    <source>
        <dbReference type="Proteomes" id="UP000637061"/>
    </source>
</evidence>
<dbReference type="AlphaFoldDB" id="A0A8I1EFM2"/>
<dbReference type="Proteomes" id="UP000637061">
    <property type="component" value="Unassembled WGS sequence"/>
</dbReference>
<reference evidence="1" key="1">
    <citation type="submission" date="2020-12" db="EMBL/GenBank/DDBJ databases">
        <title>Enhanced detection system for hospital associated transmission using whole genome sequencing surveillance.</title>
        <authorList>
            <person name="Harrison L.H."/>
            <person name="Van Tyne D."/>
            <person name="Marsh J.W."/>
            <person name="Griffith M.P."/>
            <person name="Snyder D.J."/>
            <person name="Cooper V.S."/>
            <person name="Mustapha M."/>
        </authorList>
    </citation>
    <scope>NUCLEOTIDE SEQUENCE</scope>
    <source>
        <strain evidence="1">PSB00042</strain>
    </source>
</reference>
<comment type="caution">
    <text evidence="1">The sequence shown here is derived from an EMBL/GenBank/DDBJ whole genome shotgun (WGS) entry which is preliminary data.</text>
</comment>
<protein>
    <submittedName>
        <fullName evidence="1">Uncharacterized protein</fullName>
    </submittedName>
</protein>
<evidence type="ECO:0000313" key="1">
    <source>
        <dbReference type="EMBL" id="MBI6884636.1"/>
    </source>
</evidence>
<organism evidence="1 2">
    <name type="scientific">Pseudomonas putida</name>
    <name type="common">Arthrobacter siderocapsulatus</name>
    <dbReference type="NCBI Taxonomy" id="303"/>
    <lineage>
        <taxon>Bacteria</taxon>
        <taxon>Pseudomonadati</taxon>
        <taxon>Pseudomonadota</taxon>
        <taxon>Gammaproteobacteria</taxon>
        <taxon>Pseudomonadales</taxon>
        <taxon>Pseudomonadaceae</taxon>
        <taxon>Pseudomonas</taxon>
    </lineage>
</organism>
<name>A0A8I1EFM2_PSEPU</name>
<proteinExistence type="predicted"/>
<sequence>MLSTQDSWGAINIIVDSKLNFAGDKTIIKIRDQQLRLYLTTTPKQVPVPPGIYELSTIKDNGQAITQIVQVSEDEKAEVKFYLKTEAGPDASLLDKDFVHFLSSATSGPKTSDIKLVEITQGAQIHMKDDRWVIRQENPMEQLTSATFVTEKGAVIVNLPVSGGNHFRSMWCQVFSNREDNFTYPKIKIAPTRTIASSMEQMLDSGRIFYASQVAFNSMKALLDRYPDPTGAMLGVIALFKVGQLYRHKRWLQEFNNRYEWLPDGKIFLALILAESENDEHSAIELIKIAAHQKILYSDSFSVLLSLIRALPVEKSQFESIFNMATLIDWRSRYLCYSESSDLDV</sequence>
<accession>A0A8I1EFM2</accession>
<dbReference type="EMBL" id="JAEHTE010000010">
    <property type="protein sequence ID" value="MBI6884636.1"/>
    <property type="molecule type" value="Genomic_DNA"/>
</dbReference>
<gene>
    <name evidence="1" type="ORF">JEU22_11990</name>
</gene>
<dbReference type="RefSeq" id="WP_198747284.1">
    <property type="nucleotide sequence ID" value="NZ_JAEHTE010000010.1"/>
</dbReference>